<evidence type="ECO:0000313" key="2">
    <source>
        <dbReference type="EMBL" id="OQX00276.1"/>
    </source>
</evidence>
<dbReference type="GO" id="GO:0004540">
    <property type="term" value="F:RNA nuclease activity"/>
    <property type="evidence" value="ECO:0007669"/>
    <property type="project" value="InterPro"/>
</dbReference>
<evidence type="ECO:0000259" key="1">
    <source>
        <dbReference type="Pfam" id="PF01936"/>
    </source>
</evidence>
<dbReference type="Proteomes" id="UP000192491">
    <property type="component" value="Unassembled WGS sequence"/>
</dbReference>
<dbReference type="Gene3D" id="3.40.50.1010">
    <property type="entry name" value="5'-nuclease"/>
    <property type="match status" value="1"/>
</dbReference>
<gene>
    <name evidence="2" type="ORF">BWK73_49025</name>
</gene>
<name>A0A1Y1Q9C7_9GAMM</name>
<feature type="domain" description="NYN" evidence="1">
    <location>
        <begin position="3"/>
        <end position="161"/>
    </location>
</feature>
<accession>A0A1Y1Q9C7</accession>
<reference evidence="2 3" key="1">
    <citation type="submission" date="2017-01" db="EMBL/GenBank/DDBJ databases">
        <title>Novel large sulfur bacteria in the metagenomes of groundwater-fed chemosynthetic microbial mats in the Lake Huron basin.</title>
        <authorList>
            <person name="Sharrar A.M."/>
            <person name="Flood B.E."/>
            <person name="Bailey J.V."/>
            <person name="Jones D.S."/>
            <person name="Biddanda B."/>
            <person name="Ruberg S.A."/>
            <person name="Marcus D.N."/>
            <person name="Dick G.J."/>
        </authorList>
    </citation>
    <scope>NUCLEOTIDE SEQUENCE [LARGE SCALE GENOMIC DNA]</scope>
    <source>
        <strain evidence="2">A8</strain>
    </source>
</reference>
<dbReference type="EMBL" id="MTEJ01000664">
    <property type="protein sequence ID" value="OQX00276.1"/>
    <property type="molecule type" value="Genomic_DNA"/>
</dbReference>
<evidence type="ECO:0000313" key="3">
    <source>
        <dbReference type="Proteomes" id="UP000192491"/>
    </source>
</evidence>
<protein>
    <recommendedName>
        <fullName evidence="1">NYN domain-containing protein</fullName>
    </recommendedName>
</protein>
<dbReference type="Pfam" id="PF01936">
    <property type="entry name" value="NYN"/>
    <property type="match status" value="1"/>
</dbReference>
<sequence length="208" mass="23989">MAFFDVQNLFRHAKDAFQIAPGDGYHHPNFDPLKLHLEVAKKKGLNPNLTRFYTGIPIRSESEMWDGYWSSRTLSLKRSHVLVETRKLRYHTETRPDGTLYKVPQEKGIDIRIALDLVRCTRKKEFDAAIIFSQDQDLSEAVKEMKDIAKSQNRKIEIISAFPSSASASGERGINGTTWFKIEKSLYDTCLDHRDYRPAKFQNNHGQS</sequence>
<proteinExistence type="predicted"/>
<dbReference type="InterPro" id="IPR021139">
    <property type="entry name" value="NYN"/>
</dbReference>
<organism evidence="2 3">
    <name type="scientific">Thiothrix lacustris</name>
    <dbReference type="NCBI Taxonomy" id="525917"/>
    <lineage>
        <taxon>Bacteria</taxon>
        <taxon>Pseudomonadati</taxon>
        <taxon>Pseudomonadota</taxon>
        <taxon>Gammaproteobacteria</taxon>
        <taxon>Thiotrichales</taxon>
        <taxon>Thiotrichaceae</taxon>
        <taxon>Thiothrix</taxon>
    </lineage>
</organism>
<comment type="caution">
    <text evidence="2">The sequence shown here is derived from an EMBL/GenBank/DDBJ whole genome shotgun (WGS) entry which is preliminary data.</text>
</comment>
<dbReference type="AlphaFoldDB" id="A0A1Y1Q9C7"/>